<sequence length="138" mass="16230">MTEAKSRYALTRWDYKDPFLTNEWMKEPTPTSESYFEADEGFETILKDIRIKPIESREFTTLCIRSSRTAARYEIREYHKHKINIVISFAQIKHSQHMIALGIVLVHFKFASIHYPVVINLYFAPIGFKQTFVQPGPD</sequence>
<organism evidence="1 2">
    <name type="scientific">Parelaphostrongylus tenuis</name>
    <name type="common">Meningeal worm</name>
    <dbReference type="NCBI Taxonomy" id="148309"/>
    <lineage>
        <taxon>Eukaryota</taxon>
        <taxon>Metazoa</taxon>
        <taxon>Ecdysozoa</taxon>
        <taxon>Nematoda</taxon>
        <taxon>Chromadorea</taxon>
        <taxon>Rhabditida</taxon>
        <taxon>Rhabditina</taxon>
        <taxon>Rhabditomorpha</taxon>
        <taxon>Strongyloidea</taxon>
        <taxon>Metastrongylidae</taxon>
        <taxon>Parelaphostrongylus</taxon>
    </lineage>
</organism>
<gene>
    <name evidence="1" type="ORF">KIN20_015473</name>
</gene>
<protein>
    <submittedName>
        <fullName evidence="1">Uncharacterized protein</fullName>
    </submittedName>
</protein>
<evidence type="ECO:0000313" key="2">
    <source>
        <dbReference type="Proteomes" id="UP001196413"/>
    </source>
</evidence>
<dbReference type="AlphaFoldDB" id="A0AAD5QPY8"/>
<evidence type="ECO:0000313" key="1">
    <source>
        <dbReference type="EMBL" id="KAJ1357340.1"/>
    </source>
</evidence>
<comment type="caution">
    <text evidence="1">The sequence shown here is derived from an EMBL/GenBank/DDBJ whole genome shotgun (WGS) entry which is preliminary data.</text>
</comment>
<accession>A0AAD5QPY8</accession>
<name>A0AAD5QPY8_PARTN</name>
<keyword evidence="2" id="KW-1185">Reference proteome</keyword>
<dbReference type="EMBL" id="JAHQIW010003109">
    <property type="protein sequence ID" value="KAJ1357340.1"/>
    <property type="molecule type" value="Genomic_DNA"/>
</dbReference>
<dbReference type="Proteomes" id="UP001196413">
    <property type="component" value="Unassembled WGS sequence"/>
</dbReference>
<proteinExistence type="predicted"/>
<reference evidence="1" key="1">
    <citation type="submission" date="2021-06" db="EMBL/GenBank/DDBJ databases">
        <title>Parelaphostrongylus tenuis whole genome reference sequence.</title>
        <authorList>
            <person name="Garwood T.J."/>
            <person name="Larsen P.A."/>
            <person name="Fountain-Jones N.M."/>
            <person name="Garbe J.R."/>
            <person name="Macchietto M.G."/>
            <person name="Kania S.A."/>
            <person name="Gerhold R.W."/>
            <person name="Richards J.E."/>
            <person name="Wolf T.M."/>
        </authorList>
    </citation>
    <scope>NUCLEOTIDE SEQUENCE</scope>
    <source>
        <strain evidence="1">MNPRO001-30</strain>
        <tissue evidence="1">Meninges</tissue>
    </source>
</reference>